<sequence length="82" mass="8952">MNSTGGKNGEQKNSGLTQQQATDDLGIGLSTLGKWITSHKHAELVSGSHDDKDKEQACLRKEARIIRKKRDILKNPPGLETA</sequence>
<comment type="caution">
    <text evidence="2">The sequence shown here is derived from an EMBL/GenBank/DDBJ whole genome shotgun (WGS) entry which is preliminary data.</text>
</comment>
<dbReference type="Proteomes" id="UP000234881">
    <property type="component" value="Unassembled WGS sequence"/>
</dbReference>
<evidence type="ECO:0008006" key="4">
    <source>
        <dbReference type="Google" id="ProtNLM"/>
    </source>
</evidence>
<dbReference type="InterPro" id="IPR009057">
    <property type="entry name" value="Homeodomain-like_sf"/>
</dbReference>
<evidence type="ECO:0000256" key="1">
    <source>
        <dbReference type="SAM" id="MobiDB-lite"/>
    </source>
</evidence>
<dbReference type="EMBL" id="PKUQ01000001">
    <property type="protein sequence ID" value="PLW79227.1"/>
    <property type="molecule type" value="Genomic_DNA"/>
</dbReference>
<proteinExistence type="predicted"/>
<dbReference type="AlphaFoldDB" id="A0A2N5XXN2"/>
<gene>
    <name evidence="2" type="ORF">C0081_03135</name>
</gene>
<dbReference type="SUPFAM" id="SSF46689">
    <property type="entry name" value="Homeodomain-like"/>
    <property type="match status" value="1"/>
</dbReference>
<evidence type="ECO:0000313" key="2">
    <source>
        <dbReference type="EMBL" id="PLW79227.1"/>
    </source>
</evidence>
<name>A0A2N5XXN2_9HYPH</name>
<dbReference type="Gene3D" id="1.10.10.60">
    <property type="entry name" value="Homeodomain-like"/>
    <property type="match status" value="1"/>
</dbReference>
<protein>
    <recommendedName>
        <fullName evidence="4">Transposase</fullName>
    </recommendedName>
</protein>
<accession>A0A2N5XXN2</accession>
<evidence type="ECO:0000313" key="3">
    <source>
        <dbReference type="Proteomes" id="UP000234881"/>
    </source>
</evidence>
<organism evidence="2 3">
    <name type="scientific">Cohaesibacter celericrescens</name>
    <dbReference type="NCBI Taxonomy" id="2067669"/>
    <lineage>
        <taxon>Bacteria</taxon>
        <taxon>Pseudomonadati</taxon>
        <taxon>Pseudomonadota</taxon>
        <taxon>Alphaproteobacteria</taxon>
        <taxon>Hyphomicrobiales</taxon>
        <taxon>Cohaesibacteraceae</taxon>
    </lineage>
</organism>
<keyword evidence="3" id="KW-1185">Reference proteome</keyword>
<reference evidence="2 3" key="1">
    <citation type="submission" date="2018-01" db="EMBL/GenBank/DDBJ databases">
        <title>The draft genome sequence of Cohaesibacter sp. H1304.</title>
        <authorList>
            <person name="Wang N.-N."/>
            <person name="Du Z.-J."/>
        </authorList>
    </citation>
    <scope>NUCLEOTIDE SEQUENCE [LARGE SCALE GENOMIC DNA]</scope>
    <source>
        <strain evidence="2 3">H1304</strain>
    </source>
</reference>
<feature type="region of interest" description="Disordered" evidence="1">
    <location>
        <begin position="1"/>
        <end position="22"/>
    </location>
</feature>